<reference evidence="2" key="1">
    <citation type="submission" date="2018-12" db="EMBL/GenBank/DDBJ databases">
        <title>Bacillus chawlae sp. nov., Bacillus glennii sp. nov., and Bacillus saganii sp. nov. Isolated from the Vehicle Assembly Building at Kennedy Space Center where the Viking Spacecraft were Assembled.</title>
        <authorList>
            <person name="Seuylemezian A."/>
            <person name="Vaishampayan P."/>
        </authorList>
    </citation>
    <scope>NUCLEOTIDE SEQUENCE [LARGE SCALE GENOMIC DNA]</scope>
    <source>
        <strain evidence="2">DSM 13966</strain>
    </source>
</reference>
<dbReference type="CDD" id="cd08865">
    <property type="entry name" value="SRPBCC_10"/>
    <property type="match status" value="1"/>
</dbReference>
<dbReference type="EMBL" id="RSFW01000014">
    <property type="protein sequence ID" value="RSD26897.1"/>
    <property type="molecule type" value="Genomic_DNA"/>
</dbReference>
<organism evidence="1 2">
    <name type="scientific">Mesobacillus subterraneus</name>
    <dbReference type="NCBI Taxonomy" id="285983"/>
    <lineage>
        <taxon>Bacteria</taxon>
        <taxon>Bacillati</taxon>
        <taxon>Bacillota</taxon>
        <taxon>Bacilli</taxon>
        <taxon>Bacillales</taxon>
        <taxon>Bacillaceae</taxon>
        <taxon>Mesobacillus</taxon>
    </lineage>
</organism>
<dbReference type="InterPro" id="IPR023393">
    <property type="entry name" value="START-like_dom_sf"/>
</dbReference>
<name>A0A3R9F195_9BACI</name>
<proteinExistence type="predicted"/>
<dbReference type="InterPro" id="IPR019587">
    <property type="entry name" value="Polyketide_cyclase/dehydratase"/>
</dbReference>
<dbReference type="Gene3D" id="3.30.530.20">
    <property type="match status" value="1"/>
</dbReference>
<evidence type="ECO:0000313" key="2">
    <source>
        <dbReference type="Proteomes" id="UP000279911"/>
    </source>
</evidence>
<dbReference type="Pfam" id="PF10604">
    <property type="entry name" value="Polyketide_cyc2"/>
    <property type="match status" value="1"/>
</dbReference>
<dbReference type="Proteomes" id="UP000279911">
    <property type="component" value="Unassembled WGS sequence"/>
</dbReference>
<accession>A0A3R9F195</accession>
<gene>
    <name evidence="1" type="ORF">EJA10_12190</name>
</gene>
<protein>
    <submittedName>
        <fullName evidence="1">ATPase</fullName>
    </submittedName>
</protein>
<comment type="caution">
    <text evidence="1">The sequence shown here is derived from an EMBL/GenBank/DDBJ whole genome shotgun (WGS) entry which is preliminary data.</text>
</comment>
<dbReference type="SUPFAM" id="SSF55961">
    <property type="entry name" value="Bet v1-like"/>
    <property type="match status" value="1"/>
</dbReference>
<sequence length="144" mass="16271">MVDVRTEIKINCPLEKVAEYAANPDHAPEWYVNIDSAEWLTGKPLKLGSKIGFKAKFLGRELAYIYEVVEYTPGEKMVMQTSEGPFPMKTSYSWEKIDANTTLMKLRNQGQPSGFSKLAAPFMGSMMKKANSKDLKKIKQILES</sequence>
<dbReference type="AlphaFoldDB" id="A0A3R9F195"/>
<evidence type="ECO:0000313" key="1">
    <source>
        <dbReference type="EMBL" id="RSD26897.1"/>
    </source>
</evidence>
<dbReference type="OrthoDB" id="2898773at2"/>